<dbReference type="PANTHER" id="PTHR42791">
    <property type="entry name" value="GNAT FAMILY ACETYLTRANSFERASE"/>
    <property type="match status" value="1"/>
</dbReference>
<keyword evidence="3" id="KW-1185">Reference proteome</keyword>
<evidence type="ECO:0000313" key="3">
    <source>
        <dbReference type="Proteomes" id="UP000078335"/>
    </source>
</evidence>
<feature type="domain" description="N-acetyltransferase" evidence="1">
    <location>
        <begin position="1"/>
        <end position="198"/>
    </location>
</feature>
<dbReference type="Gene3D" id="3.40.630.30">
    <property type="match status" value="1"/>
</dbReference>
<dbReference type="SUPFAM" id="SSF55729">
    <property type="entry name" value="Acyl-CoA N-acyltransferases (Nat)"/>
    <property type="match status" value="1"/>
</dbReference>
<evidence type="ECO:0000313" key="2">
    <source>
        <dbReference type="EMBL" id="KTR41107.1"/>
    </source>
</evidence>
<dbReference type="InterPro" id="IPR000182">
    <property type="entry name" value="GNAT_dom"/>
</dbReference>
<organism evidence="2 3">
    <name type="scientific">Curtobacterium oceanosedimentum</name>
    <dbReference type="NCBI Taxonomy" id="465820"/>
    <lineage>
        <taxon>Bacteria</taxon>
        <taxon>Bacillati</taxon>
        <taxon>Actinomycetota</taxon>
        <taxon>Actinomycetes</taxon>
        <taxon>Micrococcales</taxon>
        <taxon>Microbacteriaceae</taxon>
        <taxon>Curtobacterium</taxon>
    </lineage>
</organism>
<comment type="caution">
    <text evidence="2">The sequence shown here is derived from an EMBL/GenBank/DDBJ whole genome shotgun (WGS) entry which is preliminary data.</text>
</comment>
<dbReference type="InterPro" id="IPR016181">
    <property type="entry name" value="Acyl_CoA_acyltransferase"/>
</dbReference>
<sequence>MTTRRATRAEASTCGAVLARALRDDAVVAAVIPGEHRREARLTRSYTASLLTGAFADGEADVVDSAGRIIGLAAWERPGHRTGLGDRLQQFPRYLRAIGLRHLRTALRTSEVFTQHRPTTPHWYLADVAVDPAAAGRGIGSELLRTGLARVDEEQAAAYLEATTPGSRRLYERFGFVAGAPLDLVPGGYPVAMHRSARR</sequence>
<dbReference type="EMBL" id="LDRB01000021">
    <property type="protein sequence ID" value="KTR41107.1"/>
    <property type="molecule type" value="Genomic_DNA"/>
</dbReference>
<dbReference type="PANTHER" id="PTHR42791:SF1">
    <property type="entry name" value="N-ACETYLTRANSFERASE DOMAIN-CONTAINING PROTEIN"/>
    <property type="match status" value="1"/>
</dbReference>
<dbReference type="Pfam" id="PF00583">
    <property type="entry name" value="Acetyltransf_1"/>
    <property type="match status" value="1"/>
</dbReference>
<dbReference type="RefSeq" id="WP_058728304.1">
    <property type="nucleotide sequence ID" value="NZ_LDRB01000021.1"/>
</dbReference>
<reference evidence="2 3" key="1">
    <citation type="journal article" date="2016" name="Front. Microbiol.">
        <title>Genomic Resource of Rice Seed Associated Bacteria.</title>
        <authorList>
            <person name="Midha S."/>
            <person name="Bansal K."/>
            <person name="Sharma S."/>
            <person name="Kumar N."/>
            <person name="Patil P.P."/>
            <person name="Chaudhry V."/>
            <person name="Patil P.B."/>
        </authorList>
    </citation>
    <scope>NUCLEOTIDE SEQUENCE [LARGE SCALE GENOMIC DNA]</scope>
    <source>
        <strain evidence="2 3">NS263</strain>
    </source>
</reference>
<dbReference type="PROSITE" id="PS51186">
    <property type="entry name" value="GNAT"/>
    <property type="match status" value="1"/>
</dbReference>
<dbReference type="InterPro" id="IPR052523">
    <property type="entry name" value="Trichothecene_AcTrans"/>
</dbReference>
<accession>A0ABR5S7S6</accession>
<protein>
    <recommendedName>
        <fullName evidence="1">N-acetyltransferase domain-containing protein</fullName>
    </recommendedName>
</protein>
<evidence type="ECO:0000259" key="1">
    <source>
        <dbReference type="PROSITE" id="PS51186"/>
    </source>
</evidence>
<gene>
    <name evidence="2" type="ORF">NS263_05600</name>
</gene>
<dbReference type="Proteomes" id="UP000078335">
    <property type="component" value="Unassembled WGS sequence"/>
</dbReference>
<name>A0ABR5S7S6_9MICO</name>
<proteinExistence type="predicted"/>